<evidence type="ECO:0000313" key="7">
    <source>
        <dbReference type="EMBL" id="GAX86742.1"/>
    </source>
</evidence>
<comment type="caution">
    <text evidence="7">The sequence shown here is derived from an EMBL/GenBank/DDBJ whole genome shotgun (WGS) entry which is preliminary data.</text>
</comment>
<evidence type="ECO:0000256" key="4">
    <source>
        <dbReference type="ARBA" id="ARBA00022993"/>
    </source>
</evidence>
<dbReference type="EC" id="2.7.1.24" evidence="5 6"/>
<organism evidence="7 8">
    <name type="scientific">Lebetimonas natsushimae</name>
    <dbReference type="NCBI Taxonomy" id="1936991"/>
    <lineage>
        <taxon>Bacteria</taxon>
        <taxon>Pseudomonadati</taxon>
        <taxon>Campylobacterota</taxon>
        <taxon>Epsilonproteobacteria</taxon>
        <taxon>Nautiliales</taxon>
        <taxon>Nautiliaceae</taxon>
        <taxon>Lebetimonas</taxon>
    </lineage>
</organism>
<keyword evidence="5 7" id="KW-0808">Transferase</keyword>
<dbReference type="InterPro" id="IPR027417">
    <property type="entry name" value="P-loop_NTPase"/>
</dbReference>
<dbReference type="Proteomes" id="UP000217944">
    <property type="component" value="Unassembled WGS sequence"/>
</dbReference>
<dbReference type="SUPFAM" id="SSF52540">
    <property type="entry name" value="P-loop containing nucleoside triphosphate hydrolases"/>
    <property type="match status" value="1"/>
</dbReference>
<keyword evidence="8" id="KW-1185">Reference proteome</keyword>
<evidence type="ECO:0000256" key="2">
    <source>
        <dbReference type="ARBA" id="ARBA00022741"/>
    </source>
</evidence>
<evidence type="ECO:0000256" key="5">
    <source>
        <dbReference type="HAMAP-Rule" id="MF_00376"/>
    </source>
</evidence>
<dbReference type="InterPro" id="IPR001977">
    <property type="entry name" value="Depp_CoAkinase"/>
</dbReference>
<comment type="catalytic activity">
    <reaction evidence="5">
        <text>3'-dephospho-CoA + ATP = ADP + CoA + H(+)</text>
        <dbReference type="Rhea" id="RHEA:18245"/>
        <dbReference type="ChEBI" id="CHEBI:15378"/>
        <dbReference type="ChEBI" id="CHEBI:30616"/>
        <dbReference type="ChEBI" id="CHEBI:57287"/>
        <dbReference type="ChEBI" id="CHEBI:57328"/>
        <dbReference type="ChEBI" id="CHEBI:456216"/>
        <dbReference type="EC" id="2.7.1.24"/>
    </reaction>
</comment>
<comment type="pathway">
    <text evidence="5">Cofactor biosynthesis; coenzyme A biosynthesis; CoA from (R)-pantothenate: step 5/5.</text>
</comment>
<reference evidence="7 8" key="1">
    <citation type="journal article" date="2017" name="Syst. Appl. Microbiol.">
        <title>Lebetimonas natsushimae sp. nov., a novel strictly anaerobic, moderately thermophilic chemoautotroph isolated from a deep-sea hydrothermal vent polychaete nest in the Mid-Okinawa Trough.</title>
        <authorList>
            <person name="Nagata R."/>
            <person name="Takaki Y."/>
            <person name="Tame A."/>
            <person name="Nunoura T."/>
            <person name="Muto H."/>
            <person name="Mino S."/>
            <person name="Sawayama S."/>
            <person name="Takai K."/>
            <person name="Nakagawa S."/>
        </authorList>
    </citation>
    <scope>NUCLEOTIDE SEQUENCE [LARGE SCALE GENOMIC DNA]</scope>
    <source>
        <strain evidence="7 8">HS1857</strain>
    </source>
</reference>
<proteinExistence type="inferred from homology"/>
<comment type="subcellular location">
    <subcellularLocation>
        <location evidence="5">Cytoplasm</location>
    </subcellularLocation>
</comment>
<dbReference type="GO" id="GO:0004140">
    <property type="term" value="F:dephospho-CoA kinase activity"/>
    <property type="evidence" value="ECO:0007669"/>
    <property type="project" value="UniProtKB-UniRule"/>
</dbReference>
<feature type="binding site" evidence="5">
    <location>
        <begin position="17"/>
        <end position="22"/>
    </location>
    <ligand>
        <name>ATP</name>
        <dbReference type="ChEBI" id="CHEBI:30616"/>
    </ligand>
</feature>
<evidence type="ECO:0000313" key="8">
    <source>
        <dbReference type="Proteomes" id="UP000217944"/>
    </source>
</evidence>
<accession>A0A292Y7L8</accession>
<comment type="similarity">
    <text evidence="1 5">Belongs to the CoaE family.</text>
</comment>
<dbReference type="PROSITE" id="PS51219">
    <property type="entry name" value="DPCK"/>
    <property type="match status" value="1"/>
</dbReference>
<dbReference type="UniPathway" id="UPA00241">
    <property type="reaction ID" value="UER00356"/>
</dbReference>
<evidence type="ECO:0000256" key="3">
    <source>
        <dbReference type="ARBA" id="ARBA00022840"/>
    </source>
</evidence>
<dbReference type="Pfam" id="PF01121">
    <property type="entry name" value="CoaE"/>
    <property type="match status" value="1"/>
</dbReference>
<keyword evidence="2 5" id="KW-0547">Nucleotide-binding</keyword>
<name>A0A292Y7L8_9BACT</name>
<sequence length="189" mass="22143">MENKKFKNAVVLTGGVGTGKSTVASFLKLYGYKIIDADEISKKIFENKKEKIKEIFGTTDRKELRKIVFNDKEKLKILEDLILPEVKKKVLNLAKKYEKDGVIYFVDLPLFFEKQNYDEFDKVLVVYAPKDLQIKRVMNRDMVDEKGALSIINNQMDIEEKKKRADFIIDNSKDLKHLQREIENFLDMI</sequence>
<dbReference type="AlphaFoldDB" id="A0A292Y7L8"/>
<dbReference type="HAMAP" id="MF_00376">
    <property type="entry name" value="Dephospho_CoA_kinase"/>
    <property type="match status" value="1"/>
</dbReference>
<keyword evidence="5 7" id="KW-0418">Kinase</keyword>
<keyword evidence="4 5" id="KW-0173">Coenzyme A biosynthesis</keyword>
<dbReference type="CDD" id="cd02022">
    <property type="entry name" value="DPCK"/>
    <property type="match status" value="1"/>
</dbReference>
<dbReference type="OrthoDB" id="9812943at2"/>
<gene>
    <name evidence="5" type="primary">coaE</name>
    <name evidence="7" type="ORF">LNAT_P0037</name>
</gene>
<dbReference type="PANTHER" id="PTHR10695">
    <property type="entry name" value="DEPHOSPHO-COA KINASE-RELATED"/>
    <property type="match status" value="1"/>
</dbReference>
<dbReference type="RefSeq" id="WP_096257916.1">
    <property type="nucleotide sequence ID" value="NZ_BDME01000001.1"/>
</dbReference>
<dbReference type="Gene3D" id="3.40.50.300">
    <property type="entry name" value="P-loop containing nucleotide triphosphate hydrolases"/>
    <property type="match status" value="1"/>
</dbReference>
<dbReference type="NCBIfam" id="TIGR00152">
    <property type="entry name" value="dephospho-CoA kinase"/>
    <property type="match status" value="1"/>
</dbReference>
<comment type="function">
    <text evidence="5">Catalyzes the phosphorylation of the 3'-hydroxyl group of dephosphocoenzyme A to form coenzyme A.</text>
</comment>
<keyword evidence="3 5" id="KW-0067">ATP-binding</keyword>
<evidence type="ECO:0000256" key="6">
    <source>
        <dbReference type="NCBIfam" id="TIGR00152"/>
    </source>
</evidence>
<keyword evidence="5" id="KW-0963">Cytoplasm</keyword>
<dbReference type="EMBL" id="BDME01000001">
    <property type="protein sequence ID" value="GAX86742.1"/>
    <property type="molecule type" value="Genomic_DNA"/>
</dbReference>
<protein>
    <recommendedName>
        <fullName evidence="5 6">Dephospho-CoA kinase</fullName>
        <ecNumber evidence="5 6">2.7.1.24</ecNumber>
    </recommendedName>
    <alternativeName>
        <fullName evidence="5">Dephosphocoenzyme A kinase</fullName>
    </alternativeName>
</protein>
<dbReference type="GO" id="GO:0005524">
    <property type="term" value="F:ATP binding"/>
    <property type="evidence" value="ECO:0007669"/>
    <property type="project" value="UniProtKB-UniRule"/>
</dbReference>
<evidence type="ECO:0000256" key="1">
    <source>
        <dbReference type="ARBA" id="ARBA00009018"/>
    </source>
</evidence>
<dbReference type="PANTHER" id="PTHR10695:SF46">
    <property type="entry name" value="BIFUNCTIONAL COENZYME A SYNTHASE-RELATED"/>
    <property type="match status" value="1"/>
</dbReference>
<dbReference type="GO" id="GO:0005737">
    <property type="term" value="C:cytoplasm"/>
    <property type="evidence" value="ECO:0007669"/>
    <property type="project" value="UniProtKB-SubCell"/>
</dbReference>
<dbReference type="GO" id="GO:0015937">
    <property type="term" value="P:coenzyme A biosynthetic process"/>
    <property type="evidence" value="ECO:0007669"/>
    <property type="project" value="UniProtKB-UniRule"/>
</dbReference>